<dbReference type="AlphaFoldDB" id="A0A9W8LXQ6"/>
<evidence type="ECO:0000313" key="3">
    <source>
        <dbReference type="Proteomes" id="UP001139887"/>
    </source>
</evidence>
<reference evidence="2" key="1">
    <citation type="submission" date="2022-07" db="EMBL/GenBank/DDBJ databases">
        <title>Phylogenomic reconstructions and comparative analyses of Kickxellomycotina fungi.</title>
        <authorList>
            <person name="Reynolds N.K."/>
            <person name="Stajich J.E."/>
            <person name="Barry K."/>
            <person name="Grigoriev I.V."/>
            <person name="Crous P."/>
            <person name="Smith M.E."/>
        </authorList>
    </citation>
    <scope>NUCLEOTIDE SEQUENCE</scope>
    <source>
        <strain evidence="2">NRRL 1566</strain>
    </source>
</reference>
<dbReference type="PROSITE" id="PS50011">
    <property type="entry name" value="PROTEIN_KINASE_DOM"/>
    <property type="match status" value="1"/>
</dbReference>
<dbReference type="Pfam" id="PF00069">
    <property type="entry name" value="Pkinase"/>
    <property type="match status" value="1"/>
</dbReference>
<dbReference type="GO" id="GO:0005634">
    <property type="term" value="C:nucleus"/>
    <property type="evidence" value="ECO:0007669"/>
    <property type="project" value="TreeGrafter"/>
</dbReference>
<organism evidence="2 3">
    <name type="scientific">Coemansia brasiliensis</name>
    <dbReference type="NCBI Taxonomy" id="2650707"/>
    <lineage>
        <taxon>Eukaryota</taxon>
        <taxon>Fungi</taxon>
        <taxon>Fungi incertae sedis</taxon>
        <taxon>Zoopagomycota</taxon>
        <taxon>Kickxellomycotina</taxon>
        <taxon>Kickxellomycetes</taxon>
        <taxon>Kickxellales</taxon>
        <taxon>Kickxellaceae</taxon>
        <taxon>Coemansia</taxon>
    </lineage>
</organism>
<comment type="caution">
    <text evidence="2">The sequence shown here is derived from an EMBL/GenBank/DDBJ whole genome shotgun (WGS) entry which is preliminary data.</text>
</comment>
<proteinExistence type="predicted"/>
<dbReference type="PANTHER" id="PTHR44167">
    <property type="entry name" value="OVARIAN-SPECIFIC SERINE/THREONINE-PROTEIN KINASE LOK-RELATED"/>
    <property type="match status" value="1"/>
</dbReference>
<dbReference type="InterPro" id="IPR000719">
    <property type="entry name" value="Prot_kinase_dom"/>
</dbReference>
<dbReference type="CDD" id="cd00180">
    <property type="entry name" value="PKc"/>
    <property type="match status" value="1"/>
</dbReference>
<dbReference type="PANTHER" id="PTHR44167:SF24">
    <property type="entry name" value="SERINE_THREONINE-PROTEIN KINASE CHK2"/>
    <property type="match status" value="1"/>
</dbReference>
<accession>A0A9W8LXQ6</accession>
<feature type="domain" description="Protein kinase" evidence="1">
    <location>
        <begin position="1"/>
        <end position="183"/>
    </location>
</feature>
<keyword evidence="3" id="KW-1185">Reference proteome</keyword>
<sequence length="183" mass="20254">MIPVVQLPQETPCGPVKGILSGGISGFVGAINDKAVCKFARPNSPTYLQDILKEIKVYKRLGKHKNLLTFYGEIENGLVLERAHSLDKLTSMQCLDLLDVVKYIHSKGIVHCDINPNNVLVDDDGVVKLIDFASASVDGGDTMTYPGEEYYDDSLEYPSKEADMFALNQTIFKMCGKHIDELK</sequence>
<evidence type="ECO:0000259" key="1">
    <source>
        <dbReference type="PROSITE" id="PS50011"/>
    </source>
</evidence>
<dbReference type="EMBL" id="JANBUW010000512">
    <property type="protein sequence ID" value="KAJ2846550.1"/>
    <property type="molecule type" value="Genomic_DNA"/>
</dbReference>
<name>A0A9W8LXQ6_9FUNG</name>
<dbReference type="GO" id="GO:0005524">
    <property type="term" value="F:ATP binding"/>
    <property type="evidence" value="ECO:0007669"/>
    <property type="project" value="InterPro"/>
</dbReference>
<dbReference type="GO" id="GO:0004674">
    <property type="term" value="F:protein serine/threonine kinase activity"/>
    <property type="evidence" value="ECO:0007669"/>
    <property type="project" value="TreeGrafter"/>
</dbReference>
<dbReference type="SMART" id="SM00220">
    <property type="entry name" value="S_TKc"/>
    <property type="match status" value="1"/>
</dbReference>
<dbReference type="OrthoDB" id="1668230at2759"/>
<dbReference type="Proteomes" id="UP001139887">
    <property type="component" value="Unassembled WGS sequence"/>
</dbReference>
<dbReference type="GO" id="GO:0044773">
    <property type="term" value="P:mitotic DNA damage checkpoint signaling"/>
    <property type="evidence" value="ECO:0007669"/>
    <property type="project" value="TreeGrafter"/>
</dbReference>
<evidence type="ECO:0000313" key="2">
    <source>
        <dbReference type="EMBL" id="KAJ2846550.1"/>
    </source>
</evidence>
<dbReference type="Gene3D" id="1.10.510.10">
    <property type="entry name" value="Transferase(Phosphotransferase) domain 1"/>
    <property type="match status" value="1"/>
</dbReference>
<dbReference type="InterPro" id="IPR011009">
    <property type="entry name" value="Kinase-like_dom_sf"/>
</dbReference>
<gene>
    <name evidence="2" type="ORF">IWW36_004301</name>
</gene>
<dbReference type="SUPFAM" id="SSF56112">
    <property type="entry name" value="Protein kinase-like (PK-like)"/>
    <property type="match status" value="1"/>
</dbReference>
<protein>
    <recommendedName>
        <fullName evidence="1">Protein kinase domain-containing protein</fullName>
    </recommendedName>
</protein>